<proteinExistence type="predicted"/>
<comment type="caution">
    <text evidence="1">The sequence shown here is derived from an EMBL/GenBank/DDBJ whole genome shotgun (WGS) entry which is preliminary data.</text>
</comment>
<protein>
    <submittedName>
        <fullName evidence="1">Uncharacterized protein</fullName>
    </submittedName>
</protein>
<name>A0AAE3XD61_9DEIO</name>
<organism evidence="1 2">
    <name type="scientific">Deinococcus soli</name>
    <name type="common">ex Cha et al. 2016</name>
    <dbReference type="NCBI Taxonomy" id="1309411"/>
    <lineage>
        <taxon>Bacteria</taxon>
        <taxon>Thermotogati</taxon>
        <taxon>Deinococcota</taxon>
        <taxon>Deinococci</taxon>
        <taxon>Deinococcales</taxon>
        <taxon>Deinococcaceae</taxon>
        <taxon>Deinococcus</taxon>
    </lineage>
</organism>
<sequence length="110" mass="11690">MAHPDLSAPDLPAGQESLDWVPLDAARAFVDGDERWAAVLLARARDAQAAGSVAWARLERLHGLSLIHVQREVEGTFALERSDALLDAAGAARPDLEVLEARAASGAAER</sequence>
<dbReference type="AlphaFoldDB" id="A0AAE3XD61"/>
<evidence type="ECO:0000313" key="1">
    <source>
        <dbReference type="EMBL" id="MDR6219056.1"/>
    </source>
</evidence>
<dbReference type="EMBL" id="JAVDQK010000006">
    <property type="protein sequence ID" value="MDR6219056.1"/>
    <property type="molecule type" value="Genomic_DNA"/>
</dbReference>
<dbReference type="RefSeq" id="WP_081424561.1">
    <property type="nucleotide sequence ID" value="NZ_CP011389.1"/>
</dbReference>
<reference evidence="1" key="1">
    <citation type="submission" date="2023-07" db="EMBL/GenBank/DDBJ databases">
        <title>Sorghum-associated microbial communities from plants grown in Nebraska, USA.</title>
        <authorList>
            <person name="Schachtman D."/>
        </authorList>
    </citation>
    <scope>NUCLEOTIDE SEQUENCE</scope>
    <source>
        <strain evidence="1">BE330</strain>
    </source>
</reference>
<accession>A0AAE3XD61</accession>
<dbReference type="Proteomes" id="UP001185331">
    <property type="component" value="Unassembled WGS sequence"/>
</dbReference>
<evidence type="ECO:0000313" key="2">
    <source>
        <dbReference type="Proteomes" id="UP001185331"/>
    </source>
</evidence>
<gene>
    <name evidence="1" type="ORF">J2Y00_002653</name>
</gene>